<keyword evidence="2 3" id="KW-0802">TPR repeat</keyword>
<evidence type="ECO:0000256" key="4">
    <source>
        <dbReference type="SAM" id="MobiDB-lite"/>
    </source>
</evidence>
<dbReference type="GO" id="GO:0030968">
    <property type="term" value="P:endoplasmic reticulum unfolded protein response"/>
    <property type="evidence" value="ECO:0007669"/>
    <property type="project" value="TreeGrafter"/>
</dbReference>
<dbReference type="SUPFAM" id="SSF81901">
    <property type="entry name" value="HCP-like"/>
    <property type="match status" value="1"/>
</dbReference>
<evidence type="ECO:0000256" key="2">
    <source>
        <dbReference type="ARBA" id="ARBA00022803"/>
    </source>
</evidence>
<feature type="transmembrane region" description="Helical" evidence="5">
    <location>
        <begin position="47"/>
        <end position="68"/>
    </location>
</feature>
<dbReference type="InterPro" id="IPR011990">
    <property type="entry name" value="TPR-like_helical_dom_sf"/>
</dbReference>
<dbReference type="GO" id="GO:0000030">
    <property type="term" value="F:mannosyltransferase activity"/>
    <property type="evidence" value="ECO:0007669"/>
    <property type="project" value="TreeGrafter"/>
</dbReference>
<keyword evidence="5" id="KW-0472">Membrane</keyword>
<dbReference type="PANTHER" id="PTHR44227:SF3">
    <property type="entry name" value="PROTEIN O-MANNOSYL-TRANSFERASE TMTC4"/>
    <property type="match status" value="1"/>
</dbReference>
<feature type="compositionally biased region" description="Low complexity" evidence="4">
    <location>
        <begin position="1"/>
        <end position="19"/>
    </location>
</feature>
<dbReference type="NCBIfam" id="TIGR02521">
    <property type="entry name" value="type_IV_pilW"/>
    <property type="match status" value="1"/>
</dbReference>
<evidence type="ECO:0000256" key="1">
    <source>
        <dbReference type="ARBA" id="ARBA00022737"/>
    </source>
</evidence>
<dbReference type="OrthoDB" id="9814042at2"/>
<dbReference type="SMART" id="SM00028">
    <property type="entry name" value="TPR"/>
    <property type="match status" value="5"/>
</dbReference>
<organism evidence="6 7">
    <name type="scientific">Noviherbaspirillum saxi</name>
    <dbReference type="NCBI Taxonomy" id="2320863"/>
    <lineage>
        <taxon>Bacteria</taxon>
        <taxon>Pseudomonadati</taxon>
        <taxon>Pseudomonadota</taxon>
        <taxon>Betaproteobacteria</taxon>
        <taxon>Burkholderiales</taxon>
        <taxon>Oxalobacteraceae</taxon>
        <taxon>Noviherbaspirillum</taxon>
    </lineage>
</organism>
<evidence type="ECO:0000313" key="6">
    <source>
        <dbReference type="EMBL" id="RJF98727.1"/>
    </source>
</evidence>
<dbReference type="InterPro" id="IPR052346">
    <property type="entry name" value="O-mannosyl-transferase_TMTC"/>
</dbReference>
<dbReference type="GO" id="GO:0035269">
    <property type="term" value="P:protein O-linked glycosylation via mannose"/>
    <property type="evidence" value="ECO:0007669"/>
    <property type="project" value="TreeGrafter"/>
</dbReference>
<evidence type="ECO:0000313" key="7">
    <source>
        <dbReference type="Proteomes" id="UP000265955"/>
    </source>
</evidence>
<dbReference type="Gene3D" id="1.25.40.10">
    <property type="entry name" value="Tetratricopeptide repeat domain"/>
    <property type="match status" value="1"/>
</dbReference>
<evidence type="ECO:0000256" key="5">
    <source>
        <dbReference type="SAM" id="Phobius"/>
    </source>
</evidence>
<feature type="repeat" description="TPR" evidence="3">
    <location>
        <begin position="192"/>
        <end position="225"/>
    </location>
</feature>
<reference evidence="7" key="1">
    <citation type="submission" date="2018-09" db="EMBL/GenBank/DDBJ databases">
        <authorList>
            <person name="Zhu H."/>
        </authorList>
    </citation>
    <scope>NUCLEOTIDE SEQUENCE [LARGE SCALE GENOMIC DNA]</scope>
    <source>
        <strain evidence="7">K1R23-30</strain>
    </source>
</reference>
<dbReference type="Pfam" id="PF14559">
    <property type="entry name" value="TPR_19"/>
    <property type="match status" value="1"/>
</dbReference>
<dbReference type="Proteomes" id="UP000265955">
    <property type="component" value="Unassembled WGS sequence"/>
</dbReference>
<name>A0A3A3FRA6_9BURK</name>
<dbReference type="EMBL" id="QYUO01000001">
    <property type="protein sequence ID" value="RJF98727.1"/>
    <property type="molecule type" value="Genomic_DNA"/>
</dbReference>
<protein>
    <submittedName>
        <fullName evidence="6">Type IV pilus biogenesis/stability protein PilW</fullName>
    </submittedName>
</protein>
<dbReference type="Pfam" id="PF13432">
    <property type="entry name" value="TPR_16"/>
    <property type="match status" value="1"/>
</dbReference>
<evidence type="ECO:0000256" key="3">
    <source>
        <dbReference type="PROSITE-ProRule" id="PRU00339"/>
    </source>
</evidence>
<keyword evidence="5" id="KW-0812">Transmembrane</keyword>
<gene>
    <name evidence="6" type="primary">pilW</name>
    <name evidence="6" type="ORF">D3871_09545</name>
</gene>
<dbReference type="PROSITE" id="PS50005">
    <property type="entry name" value="TPR"/>
    <property type="match status" value="2"/>
</dbReference>
<accession>A0A3A3FRA6</accession>
<dbReference type="AlphaFoldDB" id="A0A3A3FRA6"/>
<keyword evidence="1" id="KW-0677">Repeat</keyword>
<dbReference type="InterPro" id="IPR019734">
    <property type="entry name" value="TPR_rpt"/>
</dbReference>
<proteinExistence type="predicted"/>
<keyword evidence="5" id="KW-1133">Transmembrane helix</keyword>
<feature type="repeat" description="TPR" evidence="3">
    <location>
        <begin position="122"/>
        <end position="155"/>
    </location>
</feature>
<comment type="caution">
    <text evidence="6">The sequence shown here is derived from an EMBL/GenBank/DDBJ whole genome shotgun (WGS) entry which is preliminary data.</text>
</comment>
<keyword evidence="7" id="KW-1185">Reference proteome</keyword>
<feature type="region of interest" description="Disordered" evidence="4">
    <location>
        <begin position="1"/>
        <end position="22"/>
    </location>
</feature>
<dbReference type="InterPro" id="IPR013360">
    <property type="entry name" value="Pilus_4_PilW"/>
</dbReference>
<dbReference type="PANTHER" id="PTHR44227">
    <property type="match status" value="1"/>
</dbReference>
<sequence>MRTTGRGSSGSHASAGAHAKNGGVPEKIWQGLWSNCRGVSVSRTAKFAWCASVAAIVLLLAGCASTPGSSGRAELLTSSDQTDNQKRARIRLQLAIGYYEQRQPAVALDEIKQALAADPDFADAYSMRGLIYMEMGELRLAEDNFLTALRFAPNSPDFNNNYGWFLCQNGREQQSISYFETALKNRAYQSPAKALNNAGTCSLKLKDRIAAERYFSQAFQYDPGNPSTNVNLARLYFDRQDFDRARFYISRVMKADVMTADVLWLAIRIERKLGDRAAESSLATQLRRRHAGSAEYAAYQRGAFNE</sequence>